<proteinExistence type="predicted"/>
<dbReference type="GO" id="GO:0080032">
    <property type="term" value="F:methyl jasmonate esterase activity"/>
    <property type="evidence" value="ECO:0007669"/>
    <property type="project" value="TreeGrafter"/>
</dbReference>
<dbReference type="PANTHER" id="PTHR10992:SF1083">
    <property type="entry name" value="METHYLESTERASE 1"/>
    <property type="match status" value="1"/>
</dbReference>
<evidence type="ECO:0000313" key="4">
    <source>
        <dbReference type="Proteomes" id="UP001378188"/>
    </source>
</evidence>
<dbReference type="PANTHER" id="PTHR10992">
    <property type="entry name" value="METHYLESTERASE FAMILY MEMBER"/>
    <property type="match status" value="1"/>
</dbReference>
<dbReference type="GO" id="GO:0080031">
    <property type="term" value="F:methyl salicylate esterase activity"/>
    <property type="evidence" value="ECO:0007669"/>
    <property type="project" value="TreeGrafter"/>
</dbReference>
<evidence type="ECO:0000313" key="3">
    <source>
        <dbReference type="EMBL" id="MEJ8571986.1"/>
    </source>
</evidence>
<evidence type="ECO:0000259" key="2">
    <source>
        <dbReference type="Pfam" id="PF12697"/>
    </source>
</evidence>
<dbReference type="EMBL" id="JAZHOF010000004">
    <property type="protein sequence ID" value="MEJ8571986.1"/>
    <property type="molecule type" value="Genomic_DNA"/>
</dbReference>
<evidence type="ECO:0000256" key="1">
    <source>
        <dbReference type="ARBA" id="ARBA00022801"/>
    </source>
</evidence>
<dbReference type="GO" id="GO:0009696">
    <property type="term" value="P:salicylic acid metabolic process"/>
    <property type="evidence" value="ECO:0007669"/>
    <property type="project" value="TreeGrafter"/>
</dbReference>
<dbReference type="GO" id="GO:0080030">
    <property type="term" value="F:methyl indole-3-acetate esterase activity"/>
    <property type="evidence" value="ECO:0007669"/>
    <property type="project" value="TreeGrafter"/>
</dbReference>
<reference evidence="3 4" key="1">
    <citation type="submission" date="2024-02" db="EMBL/GenBank/DDBJ databases">
        <title>Genome analysis and characterization of Microbaculum marinisediminis sp. nov., isolated from marine sediment.</title>
        <authorList>
            <person name="Du Z.-J."/>
            <person name="Ye Y.-Q."/>
            <person name="Zhang Z.-R."/>
            <person name="Yuan S.-M."/>
            <person name="Zhang X.-Y."/>
        </authorList>
    </citation>
    <scope>NUCLEOTIDE SEQUENCE [LARGE SCALE GENOMIC DNA]</scope>
    <source>
        <strain evidence="3 4">SDUM1044001</strain>
    </source>
</reference>
<dbReference type="GO" id="GO:0009694">
    <property type="term" value="P:jasmonic acid metabolic process"/>
    <property type="evidence" value="ECO:0007669"/>
    <property type="project" value="TreeGrafter"/>
</dbReference>
<name>A0AAW9RWS1_9HYPH</name>
<dbReference type="AlphaFoldDB" id="A0AAW9RWS1"/>
<sequence length="238" mass="26713">MSQIVLVHGAWHGGWCWNQVAGRLRALGHDVHAPTLTGLCERIHLATPAVCLTTHIDDILNHIRFNELDGIVLVGHSYGGAVITGVASALGSRIRALVYLDAFNIESSGTALFDHSPDWRVQELTEAAEAYNGWQIPCDMLIPFWSSRPAEREMLKKLTTPSPMGCFTEKVTLTGAEKSIADRTYLICEEYRPSPFWPFYERYSKDPVWRTARLPSMHDAMITIPDRVTHEIDLIASR</sequence>
<keyword evidence="4" id="KW-1185">Reference proteome</keyword>
<protein>
    <submittedName>
        <fullName evidence="3">Alpha/beta fold hydrolase</fullName>
    </submittedName>
</protein>
<dbReference type="Gene3D" id="3.40.50.1820">
    <property type="entry name" value="alpha/beta hydrolase"/>
    <property type="match status" value="1"/>
</dbReference>
<dbReference type="Pfam" id="PF12697">
    <property type="entry name" value="Abhydrolase_6"/>
    <property type="match status" value="1"/>
</dbReference>
<comment type="caution">
    <text evidence="3">The sequence shown here is derived from an EMBL/GenBank/DDBJ whole genome shotgun (WGS) entry which is preliminary data.</text>
</comment>
<organism evidence="3 4">
    <name type="scientific">Microbaculum marinum</name>
    <dbReference type="NCBI Taxonomy" id="1764581"/>
    <lineage>
        <taxon>Bacteria</taxon>
        <taxon>Pseudomonadati</taxon>
        <taxon>Pseudomonadota</taxon>
        <taxon>Alphaproteobacteria</taxon>
        <taxon>Hyphomicrobiales</taxon>
        <taxon>Tepidamorphaceae</taxon>
        <taxon>Microbaculum</taxon>
    </lineage>
</organism>
<dbReference type="SUPFAM" id="SSF53474">
    <property type="entry name" value="alpha/beta-Hydrolases"/>
    <property type="match status" value="1"/>
</dbReference>
<dbReference type="InterPro" id="IPR045889">
    <property type="entry name" value="MES/HNL"/>
</dbReference>
<dbReference type="InterPro" id="IPR000073">
    <property type="entry name" value="AB_hydrolase_1"/>
</dbReference>
<dbReference type="Proteomes" id="UP001378188">
    <property type="component" value="Unassembled WGS sequence"/>
</dbReference>
<dbReference type="InterPro" id="IPR029058">
    <property type="entry name" value="AB_hydrolase_fold"/>
</dbReference>
<dbReference type="RefSeq" id="WP_340329685.1">
    <property type="nucleotide sequence ID" value="NZ_JAZHOF010000004.1"/>
</dbReference>
<feature type="domain" description="AB hydrolase-1" evidence="2">
    <location>
        <begin position="4"/>
        <end position="225"/>
    </location>
</feature>
<accession>A0AAW9RWS1</accession>
<gene>
    <name evidence="3" type="ORF">V3328_10910</name>
</gene>
<keyword evidence="1 3" id="KW-0378">Hydrolase</keyword>